<dbReference type="Pfam" id="PF13343">
    <property type="entry name" value="SBP_bac_6"/>
    <property type="match status" value="1"/>
</dbReference>
<dbReference type="SUPFAM" id="SSF53850">
    <property type="entry name" value="Periplasmic binding protein-like II"/>
    <property type="match status" value="1"/>
</dbReference>
<accession>A0ABS8Z225</accession>
<sequence>MIRMTLLLLCLALPARAQEVLRAFGPENALTRLVLRTTTDVDILAPTVDEFLAAHPGVAIDYEQWGSNALYQRSAEECATGESGADIVISSAVHQMIKLVNDRCAASWQSSYGIGLPDTLRWRDEIWGVTREPAVMVYNRSLVPPDQVPRTRFDLLDLLRPEDSRYAGRIATYEISQSGLGYLFAYMDSQEATTFGALMEAFARSGAVATCCSAEIIDGVQRGDYLIAYNILGSYAVTEAQRDPNLGIVAPRDYTLVLSRALIFPGSRVRPEAGAFLDFLLSPAGQLSLAANNLAISADNPSISIEADAPDSARRLIPLAPALLVAMDRAKSEQFLSDWRKTFAQ</sequence>
<evidence type="ECO:0000256" key="1">
    <source>
        <dbReference type="ARBA" id="ARBA00022729"/>
    </source>
</evidence>
<dbReference type="Proteomes" id="UP001521181">
    <property type="component" value="Unassembled WGS sequence"/>
</dbReference>
<reference evidence="3 4" key="1">
    <citation type="submission" date="2021-12" db="EMBL/GenBank/DDBJ databases">
        <title>Sinirhodobacter sp. WL0062 is a bacterium isolated from seawater.</title>
        <authorList>
            <person name="Wang L."/>
            <person name="He W."/>
            <person name="Zhang D.-F."/>
        </authorList>
    </citation>
    <scope>NUCLEOTIDE SEQUENCE [LARGE SCALE GENOMIC DNA]</scope>
    <source>
        <strain evidence="3 4">WL0062</strain>
    </source>
</reference>
<organism evidence="3 4">
    <name type="scientific">Rhodobacter flavimaris</name>
    <dbReference type="NCBI Taxonomy" id="2907145"/>
    <lineage>
        <taxon>Bacteria</taxon>
        <taxon>Pseudomonadati</taxon>
        <taxon>Pseudomonadota</taxon>
        <taxon>Alphaproteobacteria</taxon>
        <taxon>Rhodobacterales</taxon>
        <taxon>Rhodobacter group</taxon>
        <taxon>Rhodobacter</taxon>
    </lineage>
</organism>
<comment type="caution">
    <text evidence="3">The sequence shown here is derived from an EMBL/GenBank/DDBJ whole genome shotgun (WGS) entry which is preliminary data.</text>
</comment>
<keyword evidence="4" id="KW-1185">Reference proteome</keyword>
<evidence type="ECO:0000313" key="4">
    <source>
        <dbReference type="Proteomes" id="UP001521181"/>
    </source>
</evidence>
<evidence type="ECO:0000313" key="3">
    <source>
        <dbReference type="EMBL" id="MCE5973985.1"/>
    </source>
</evidence>
<feature type="signal peptide" evidence="2">
    <location>
        <begin position="1"/>
        <end position="17"/>
    </location>
</feature>
<proteinExistence type="predicted"/>
<feature type="chain" id="PRO_5047489024" evidence="2">
    <location>
        <begin position="18"/>
        <end position="345"/>
    </location>
</feature>
<gene>
    <name evidence="3" type="ORF">LZA78_10870</name>
</gene>
<name>A0ABS8Z225_9RHOB</name>
<dbReference type="PANTHER" id="PTHR30006:SF25">
    <property type="entry name" value="PHOSPHOGLYCERATE TRANSPORT REGULATORY PROTEIN PGTC"/>
    <property type="match status" value="1"/>
</dbReference>
<keyword evidence="1 2" id="KW-0732">Signal</keyword>
<evidence type="ECO:0000256" key="2">
    <source>
        <dbReference type="SAM" id="SignalP"/>
    </source>
</evidence>
<dbReference type="PANTHER" id="PTHR30006">
    <property type="entry name" value="THIAMINE-BINDING PERIPLASMIC PROTEIN-RELATED"/>
    <property type="match status" value="1"/>
</dbReference>
<dbReference type="EMBL" id="JAJUOS010000007">
    <property type="protein sequence ID" value="MCE5973985.1"/>
    <property type="molecule type" value="Genomic_DNA"/>
</dbReference>
<protein>
    <submittedName>
        <fullName evidence="3">ABC transporter substrate-binding protein</fullName>
    </submittedName>
</protein>
<dbReference type="Gene3D" id="3.40.190.10">
    <property type="entry name" value="Periplasmic binding protein-like II"/>
    <property type="match status" value="2"/>
</dbReference>
<dbReference type="RefSeq" id="WP_233676953.1">
    <property type="nucleotide sequence ID" value="NZ_JAJUOS010000007.1"/>
</dbReference>